<dbReference type="InterPro" id="IPR036951">
    <property type="entry name" value="ArAA_hydroxylase_sf"/>
</dbReference>
<proteinExistence type="inferred from homology"/>
<dbReference type="RefSeq" id="WP_353499663.1">
    <property type="nucleotide sequence ID" value="NZ_CP115921.1"/>
</dbReference>
<dbReference type="AlphaFoldDB" id="A0AAU8BP81"/>
<dbReference type="InterPro" id="IPR005960">
    <property type="entry name" value="Phe-4-hydroxylase_mono"/>
</dbReference>
<dbReference type="NCBIfam" id="TIGR01267">
    <property type="entry name" value="Phe4hydrox_mono"/>
    <property type="match status" value="1"/>
</dbReference>
<dbReference type="PANTHER" id="PTHR11473:SF24">
    <property type="entry name" value="PHENYLALANINE-4-HYDROXYLASE"/>
    <property type="match status" value="1"/>
</dbReference>
<name>A0AAU8BP81_9VIBR</name>
<feature type="domain" description="Biopterin-dependent aromatic amino acid hydroxylase family profile" evidence="14">
    <location>
        <begin position="1"/>
        <end position="263"/>
    </location>
</feature>
<evidence type="ECO:0000256" key="13">
    <source>
        <dbReference type="PIRSR" id="PIRSR601273-2"/>
    </source>
</evidence>
<dbReference type="NCBIfam" id="NF008877">
    <property type="entry name" value="PRK11913.1-2"/>
    <property type="match status" value="1"/>
</dbReference>
<sequence>MAQYVSNPVNEQGLIDWSEEENRIWHDLVERQLDLVKDRACKEYLRGLELLDLPLDRAPQLTEINSVLQRETGWQVEPVPALIDFDRFFELLASRKFPVATFLRSREEFDYLQEPDFFHEIFGHCAMLTDPDFAEFTQHYGKLGYQASSKQRVYLARLYWFTVEFGLVEQNGDLKIYGGGILSSPGETLYALDDERPLRQAFSVDNVLRTPYRIDIMQPTYFVLDDIRQLYELKQQDLSQDVARAMESGLLPPLFEPKDMTHA</sequence>
<evidence type="ECO:0000256" key="1">
    <source>
        <dbReference type="ARBA" id="ARBA00001060"/>
    </source>
</evidence>
<dbReference type="PROSITE" id="PS00367">
    <property type="entry name" value="BH4_AAA_HYDROXYL_1"/>
    <property type="match status" value="1"/>
</dbReference>
<evidence type="ECO:0000256" key="8">
    <source>
        <dbReference type="ARBA" id="ARBA00023002"/>
    </source>
</evidence>
<dbReference type="PRINTS" id="PR00372">
    <property type="entry name" value="FYWHYDRXLASE"/>
</dbReference>
<keyword evidence="7 13" id="KW-0479">Metal-binding</keyword>
<keyword evidence="8 15" id="KW-0560">Oxidoreductase</keyword>
<comment type="cofactor">
    <cofactor evidence="2 13">
        <name>Fe(2+)</name>
        <dbReference type="ChEBI" id="CHEBI:29033"/>
    </cofactor>
</comment>
<dbReference type="InterPro" id="IPR018301">
    <property type="entry name" value="ArAA_hydroxylase_Fe/CU_BS"/>
</dbReference>
<dbReference type="InterPro" id="IPR036329">
    <property type="entry name" value="Aro-AA_hydroxylase_C_sf"/>
</dbReference>
<evidence type="ECO:0000256" key="3">
    <source>
        <dbReference type="ARBA" id="ARBA00005088"/>
    </source>
</evidence>
<feature type="binding site" evidence="13">
    <location>
        <position position="119"/>
    </location>
    <ligand>
        <name>Fe cation</name>
        <dbReference type="ChEBI" id="CHEBI:24875"/>
    </ligand>
</feature>
<dbReference type="PROSITE" id="PS51410">
    <property type="entry name" value="BH4_AAA_HYDROXYL_2"/>
    <property type="match status" value="1"/>
</dbReference>
<evidence type="ECO:0000256" key="7">
    <source>
        <dbReference type="ARBA" id="ARBA00022723"/>
    </source>
</evidence>
<dbReference type="InterPro" id="IPR019774">
    <property type="entry name" value="Aromatic-AA_hydroxylase_C"/>
</dbReference>
<dbReference type="Gene3D" id="1.10.800.10">
    <property type="entry name" value="Aromatic amino acid hydroxylase"/>
    <property type="match status" value="1"/>
</dbReference>
<dbReference type="EC" id="1.14.16.1" evidence="5"/>
<organism evidence="15">
    <name type="scientific">Vibrio chaetopteri</name>
    <dbReference type="NCBI Taxonomy" id="3016528"/>
    <lineage>
        <taxon>Bacteria</taxon>
        <taxon>Pseudomonadati</taxon>
        <taxon>Pseudomonadota</taxon>
        <taxon>Gammaproteobacteria</taxon>
        <taxon>Vibrionales</taxon>
        <taxon>Vibrionaceae</taxon>
        <taxon>Vibrio</taxon>
    </lineage>
</organism>
<dbReference type="GO" id="GO:0006559">
    <property type="term" value="P:L-phenylalanine catabolic process"/>
    <property type="evidence" value="ECO:0007669"/>
    <property type="project" value="UniProtKB-KW"/>
</dbReference>
<gene>
    <name evidence="15" type="primary">phhA</name>
    <name evidence="15" type="ORF">PG915_17255</name>
</gene>
<feature type="binding site" evidence="13">
    <location>
        <position position="164"/>
    </location>
    <ligand>
        <name>Fe cation</name>
        <dbReference type="ChEBI" id="CHEBI:24875"/>
    </ligand>
</feature>
<evidence type="ECO:0000256" key="2">
    <source>
        <dbReference type="ARBA" id="ARBA00001954"/>
    </source>
</evidence>
<evidence type="ECO:0000256" key="11">
    <source>
        <dbReference type="ARBA" id="ARBA00023232"/>
    </source>
</evidence>
<feature type="binding site" evidence="13">
    <location>
        <position position="124"/>
    </location>
    <ligand>
        <name>Fe cation</name>
        <dbReference type="ChEBI" id="CHEBI:24875"/>
    </ligand>
</feature>
<evidence type="ECO:0000313" key="15">
    <source>
        <dbReference type="EMBL" id="XCD18519.1"/>
    </source>
</evidence>
<accession>A0AAU8BP81</accession>
<evidence type="ECO:0000256" key="10">
    <source>
        <dbReference type="ARBA" id="ARBA00023033"/>
    </source>
</evidence>
<dbReference type="InterPro" id="IPR001273">
    <property type="entry name" value="ArAA_hydroxylase"/>
</dbReference>
<comment type="pathway">
    <text evidence="3">Amino-acid degradation; L-phenylalanine degradation; acetoacetate and fumarate from L-phenylalanine: step 1/6.</text>
</comment>
<dbReference type="PANTHER" id="PTHR11473">
    <property type="entry name" value="AROMATIC AMINO ACID HYDROXYLASE"/>
    <property type="match status" value="1"/>
</dbReference>
<dbReference type="EMBL" id="CP115921">
    <property type="protein sequence ID" value="XCD18519.1"/>
    <property type="molecule type" value="Genomic_DNA"/>
</dbReference>
<protein>
    <recommendedName>
        <fullName evidence="6">Phenylalanine-4-hydroxylase</fullName>
        <ecNumber evidence="5">1.14.16.1</ecNumber>
    </recommendedName>
    <alternativeName>
        <fullName evidence="12">Phe-4-monooxygenase</fullName>
    </alternativeName>
</protein>
<comment type="similarity">
    <text evidence="4">Belongs to the biopterin-dependent aromatic amino acid hydroxylase family.</text>
</comment>
<dbReference type="GO" id="GO:0004505">
    <property type="term" value="F:phenylalanine 4-monooxygenase activity"/>
    <property type="evidence" value="ECO:0007669"/>
    <property type="project" value="UniProtKB-EC"/>
</dbReference>
<evidence type="ECO:0000256" key="6">
    <source>
        <dbReference type="ARBA" id="ARBA00020276"/>
    </source>
</evidence>
<keyword evidence="11" id="KW-0585">Phenylalanine catabolism</keyword>
<keyword evidence="10" id="KW-0503">Monooxygenase</keyword>
<evidence type="ECO:0000256" key="4">
    <source>
        <dbReference type="ARBA" id="ARBA00009712"/>
    </source>
</evidence>
<dbReference type="SUPFAM" id="SSF56534">
    <property type="entry name" value="Aromatic aminoacid monoxygenases, catalytic and oligomerization domains"/>
    <property type="match status" value="1"/>
</dbReference>
<dbReference type="GO" id="GO:0005506">
    <property type="term" value="F:iron ion binding"/>
    <property type="evidence" value="ECO:0007669"/>
    <property type="project" value="InterPro"/>
</dbReference>
<dbReference type="CDD" id="cd03348">
    <property type="entry name" value="pro_PheOH"/>
    <property type="match status" value="1"/>
</dbReference>
<evidence type="ECO:0000256" key="5">
    <source>
        <dbReference type="ARBA" id="ARBA00011995"/>
    </source>
</evidence>
<evidence type="ECO:0000256" key="12">
    <source>
        <dbReference type="ARBA" id="ARBA00029922"/>
    </source>
</evidence>
<dbReference type="KEGG" id="vck:PG915_17255"/>
<comment type="catalytic activity">
    <reaction evidence="1">
        <text>(6R)-L-erythro-5,6,7,8-tetrahydrobiopterin + L-phenylalanine + O2 = (4aS,6R)-4a-hydroxy-L-erythro-5,6,7,8-tetrahydrobiopterin + L-tyrosine</text>
        <dbReference type="Rhea" id="RHEA:20273"/>
        <dbReference type="ChEBI" id="CHEBI:15379"/>
        <dbReference type="ChEBI" id="CHEBI:15642"/>
        <dbReference type="ChEBI" id="CHEBI:58095"/>
        <dbReference type="ChEBI" id="CHEBI:58315"/>
        <dbReference type="ChEBI" id="CHEBI:59560"/>
        <dbReference type="EC" id="1.14.16.1"/>
    </reaction>
</comment>
<dbReference type="Pfam" id="PF00351">
    <property type="entry name" value="Biopterin_H"/>
    <property type="match status" value="1"/>
</dbReference>
<keyword evidence="9 13" id="KW-0408">Iron</keyword>
<reference evidence="15" key="1">
    <citation type="submission" date="2023-01" db="EMBL/GenBank/DDBJ databases">
        <title>Vibrio sp. CB1-14 genome sequencing.</title>
        <authorList>
            <person name="Otstavnykh N."/>
            <person name="Isaeva M."/>
            <person name="Meleshko D."/>
        </authorList>
    </citation>
    <scope>NUCLEOTIDE SEQUENCE</scope>
    <source>
        <strain evidence="15">CB1-14</strain>
    </source>
</reference>
<evidence type="ECO:0000256" key="9">
    <source>
        <dbReference type="ARBA" id="ARBA00023004"/>
    </source>
</evidence>
<evidence type="ECO:0000259" key="14">
    <source>
        <dbReference type="PROSITE" id="PS51410"/>
    </source>
</evidence>